<comment type="caution">
    <text evidence="1">The sequence shown here is derived from an EMBL/GenBank/DDBJ whole genome shotgun (WGS) entry which is preliminary data.</text>
</comment>
<name>A0ACB7YUD5_9ERIC</name>
<evidence type="ECO:0000313" key="1">
    <source>
        <dbReference type="EMBL" id="KAH7856868.1"/>
    </source>
</evidence>
<protein>
    <submittedName>
        <fullName evidence="1">Uncharacterized protein</fullName>
    </submittedName>
</protein>
<organism evidence="1 2">
    <name type="scientific">Vaccinium darrowii</name>
    <dbReference type="NCBI Taxonomy" id="229202"/>
    <lineage>
        <taxon>Eukaryota</taxon>
        <taxon>Viridiplantae</taxon>
        <taxon>Streptophyta</taxon>
        <taxon>Embryophyta</taxon>
        <taxon>Tracheophyta</taxon>
        <taxon>Spermatophyta</taxon>
        <taxon>Magnoliopsida</taxon>
        <taxon>eudicotyledons</taxon>
        <taxon>Gunneridae</taxon>
        <taxon>Pentapetalae</taxon>
        <taxon>asterids</taxon>
        <taxon>Ericales</taxon>
        <taxon>Ericaceae</taxon>
        <taxon>Vaccinioideae</taxon>
        <taxon>Vaccinieae</taxon>
        <taxon>Vaccinium</taxon>
    </lineage>
</organism>
<sequence>MDINFGSRPKTAAGKYTTYNYSDITWSSSFGEAIMLKDHVSTVSLNVISRMVLGKREFKIVDKLFLLNGVSNIADSIPWLDCLDLQGYIKRMKIVGKKFDRLLEHVLDEHNATKKEEGGNFVAEEEEGMVEVGERQKKNWKQKNLCPHREAKRNIANASFEKAMLELRQSYNVLL</sequence>
<gene>
    <name evidence="1" type="ORF">Vadar_006438</name>
</gene>
<proteinExistence type="predicted"/>
<accession>A0ACB7YUD5</accession>
<reference evidence="1 2" key="1">
    <citation type="journal article" date="2021" name="Hortic Res">
        <title>High-quality reference genome and annotation aids understanding of berry development for evergreen blueberry (Vaccinium darrowii).</title>
        <authorList>
            <person name="Yu J."/>
            <person name="Hulse-Kemp A.M."/>
            <person name="Babiker E."/>
            <person name="Staton M."/>
        </authorList>
    </citation>
    <scope>NUCLEOTIDE SEQUENCE [LARGE SCALE GENOMIC DNA]</scope>
    <source>
        <strain evidence="2">cv. NJ 8807/NJ 8810</strain>
        <tissue evidence="1">Young leaf</tissue>
    </source>
</reference>
<dbReference type="EMBL" id="CM037153">
    <property type="protein sequence ID" value="KAH7856868.1"/>
    <property type="molecule type" value="Genomic_DNA"/>
</dbReference>
<evidence type="ECO:0000313" key="2">
    <source>
        <dbReference type="Proteomes" id="UP000828048"/>
    </source>
</evidence>
<keyword evidence="2" id="KW-1185">Reference proteome</keyword>
<dbReference type="Proteomes" id="UP000828048">
    <property type="component" value="Chromosome 3"/>
</dbReference>